<evidence type="ECO:0000313" key="2">
    <source>
        <dbReference type="EMBL" id="CAF0913436.1"/>
    </source>
</evidence>
<dbReference type="EMBL" id="CAJNOG010000084">
    <property type="protein sequence ID" value="CAF0913436.1"/>
    <property type="molecule type" value="Genomic_DNA"/>
</dbReference>
<dbReference type="Proteomes" id="UP000663844">
    <property type="component" value="Unassembled WGS sequence"/>
</dbReference>
<dbReference type="AlphaFoldDB" id="A0A818QZ70"/>
<evidence type="ECO:0000313" key="4">
    <source>
        <dbReference type="Proteomes" id="UP000663844"/>
    </source>
</evidence>
<gene>
    <name evidence="2" type="ORF">JYZ213_LOCUS11209</name>
    <name evidence="3" type="ORF">OXD698_LOCUS8916</name>
</gene>
<proteinExistence type="predicted"/>
<feature type="chain" id="PRO_5035616099" evidence="1">
    <location>
        <begin position="20"/>
        <end position="188"/>
    </location>
</feature>
<reference evidence="3" key="1">
    <citation type="submission" date="2021-02" db="EMBL/GenBank/DDBJ databases">
        <authorList>
            <person name="Nowell W R."/>
        </authorList>
    </citation>
    <scope>NUCLEOTIDE SEQUENCE</scope>
</reference>
<evidence type="ECO:0000313" key="3">
    <source>
        <dbReference type="EMBL" id="CAF3649118.1"/>
    </source>
</evidence>
<sequence length="188" mass="21595">MQVFLFILVILSIVTSSFALWPFSSNKDECPIKPYNPKDSSFTGMKLYTNKDTFHPILLTLSKYAKDCNVKIRVKQAFIQENSKIINEKINDHSEMAFRLGEAIEFELVDKKDNLLCSKICLQKDVSTLGVSEAKCFLQKFSKISDLRQDAIKPNILLRQTTPVESLIKLQDKRKDIQNKCIKLKMDA</sequence>
<feature type="signal peptide" evidence="1">
    <location>
        <begin position="1"/>
        <end position="19"/>
    </location>
</feature>
<organism evidence="3 4">
    <name type="scientific">Adineta steineri</name>
    <dbReference type="NCBI Taxonomy" id="433720"/>
    <lineage>
        <taxon>Eukaryota</taxon>
        <taxon>Metazoa</taxon>
        <taxon>Spiralia</taxon>
        <taxon>Gnathifera</taxon>
        <taxon>Rotifera</taxon>
        <taxon>Eurotatoria</taxon>
        <taxon>Bdelloidea</taxon>
        <taxon>Adinetida</taxon>
        <taxon>Adinetidae</taxon>
        <taxon>Adineta</taxon>
    </lineage>
</organism>
<dbReference type="EMBL" id="CAJOAZ010000440">
    <property type="protein sequence ID" value="CAF3649118.1"/>
    <property type="molecule type" value="Genomic_DNA"/>
</dbReference>
<evidence type="ECO:0000256" key="1">
    <source>
        <dbReference type="SAM" id="SignalP"/>
    </source>
</evidence>
<keyword evidence="1" id="KW-0732">Signal</keyword>
<protein>
    <submittedName>
        <fullName evidence="3">Uncharacterized protein</fullName>
    </submittedName>
</protein>
<dbReference type="Proteomes" id="UP000663845">
    <property type="component" value="Unassembled WGS sequence"/>
</dbReference>
<comment type="caution">
    <text evidence="3">The sequence shown here is derived from an EMBL/GenBank/DDBJ whole genome shotgun (WGS) entry which is preliminary data.</text>
</comment>
<name>A0A818QZ70_9BILA</name>
<accession>A0A818QZ70</accession>